<dbReference type="InterPro" id="IPR050409">
    <property type="entry name" value="E3_ubiq-protein_ligase"/>
</dbReference>
<evidence type="ECO:0000313" key="16">
    <source>
        <dbReference type="Proteomes" id="UP000252519"/>
    </source>
</evidence>
<comment type="pathway">
    <text evidence="3">Protein modification; protein ubiquitination.</text>
</comment>
<keyword evidence="7" id="KW-0677">Repeat</keyword>
<feature type="domain" description="WW" evidence="13">
    <location>
        <begin position="305"/>
        <end position="338"/>
    </location>
</feature>
<dbReference type="PIRSF" id="PIRSF001569">
    <property type="entry name" value="E3_ub_ligase_SMURF1"/>
    <property type="match status" value="1"/>
</dbReference>
<dbReference type="InterPro" id="IPR035983">
    <property type="entry name" value="Hect_E3_ubiquitin_ligase"/>
</dbReference>
<dbReference type="Gene3D" id="3.30.2410.10">
    <property type="entry name" value="Hect, E3 ligase catalytic domain"/>
    <property type="match status" value="1"/>
</dbReference>
<evidence type="ECO:0000256" key="6">
    <source>
        <dbReference type="ARBA" id="ARBA00022679"/>
    </source>
</evidence>
<dbReference type="PROSITE" id="PS50237">
    <property type="entry name" value="HECT"/>
    <property type="match status" value="1"/>
</dbReference>
<evidence type="ECO:0000259" key="14">
    <source>
        <dbReference type="PROSITE" id="PS50237"/>
    </source>
</evidence>
<feature type="domain" description="WW" evidence="13">
    <location>
        <begin position="160"/>
        <end position="193"/>
    </location>
</feature>
<feature type="domain" description="WW" evidence="13">
    <location>
        <begin position="255"/>
        <end position="288"/>
    </location>
</feature>
<accession>A0A368G939</accession>
<evidence type="ECO:0000256" key="1">
    <source>
        <dbReference type="ARBA" id="ARBA00000885"/>
    </source>
</evidence>
<dbReference type="EC" id="2.3.2.26" evidence="4"/>
<dbReference type="CDD" id="cd00078">
    <property type="entry name" value="HECTc"/>
    <property type="match status" value="1"/>
</dbReference>
<organism evidence="15 16">
    <name type="scientific">Ancylostoma caninum</name>
    <name type="common">Dog hookworm</name>
    <dbReference type="NCBI Taxonomy" id="29170"/>
    <lineage>
        <taxon>Eukaryota</taxon>
        <taxon>Metazoa</taxon>
        <taxon>Ecdysozoa</taxon>
        <taxon>Nematoda</taxon>
        <taxon>Chromadorea</taxon>
        <taxon>Rhabditida</taxon>
        <taxon>Rhabditina</taxon>
        <taxon>Rhabditomorpha</taxon>
        <taxon>Strongyloidea</taxon>
        <taxon>Ancylostomatidae</taxon>
        <taxon>Ancylostomatinae</taxon>
        <taxon>Ancylostoma</taxon>
    </lineage>
</organism>
<evidence type="ECO:0000256" key="7">
    <source>
        <dbReference type="ARBA" id="ARBA00022737"/>
    </source>
</evidence>
<evidence type="ECO:0000313" key="15">
    <source>
        <dbReference type="EMBL" id="RCN40906.1"/>
    </source>
</evidence>
<evidence type="ECO:0000256" key="8">
    <source>
        <dbReference type="ARBA" id="ARBA00022786"/>
    </source>
</evidence>
<feature type="active site" description="Glycyl thioester intermediate" evidence="9 10">
    <location>
        <position position="637"/>
    </location>
</feature>
<dbReference type="FunFam" id="2.20.70.10:FF:000037">
    <property type="entry name" value="E3 ubiquitin-protein ligase nedd-4"/>
    <property type="match status" value="1"/>
</dbReference>
<evidence type="ECO:0000256" key="2">
    <source>
        <dbReference type="ARBA" id="ARBA00004496"/>
    </source>
</evidence>
<dbReference type="PANTHER" id="PTHR11254:SF440">
    <property type="entry name" value="E3 UBIQUITIN-PROTEIN LIGASE NEDD-4"/>
    <property type="match status" value="1"/>
</dbReference>
<dbReference type="GO" id="GO:0048814">
    <property type="term" value="P:regulation of dendrite morphogenesis"/>
    <property type="evidence" value="ECO:0007669"/>
    <property type="project" value="TreeGrafter"/>
</dbReference>
<dbReference type="Gene3D" id="3.30.2160.10">
    <property type="entry name" value="Hect, E3 ligase catalytic domain"/>
    <property type="match status" value="1"/>
</dbReference>
<comment type="catalytic activity">
    <reaction evidence="1">
        <text>S-ubiquitinyl-[E2 ubiquitin-conjugating enzyme]-L-cysteine + [acceptor protein]-L-lysine = [E2 ubiquitin-conjugating enzyme]-L-cysteine + N(6)-ubiquitinyl-[acceptor protein]-L-lysine.</text>
        <dbReference type="EC" id="2.3.2.26"/>
    </reaction>
</comment>
<gene>
    <name evidence="15" type="ORF">ANCCAN_13173</name>
</gene>
<dbReference type="EMBL" id="JOJR01000260">
    <property type="protein sequence ID" value="RCN40906.1"/>
    <property type="molecule type" value="Genomic_DNA"/>
</dbReference>
<feature type="domain" description="C2" evidence="12">
    <location>
        <begin position="1"/>
        <end position="123"/>
    </location>
</feature>
<dbReference type="InterPro" id="IPR035892">
    <property type="entry name" value="C2_domain_sf"/>
</dbReference>
<dbReference type="Pfam" id="PF00168">
    <property type="entry name" value="C2"/>
    <property type="match status" value="1"/>
</dbReference>
<keyword evidence="16" id="KW-1185">Reference proteome</keyword>
<evidence type="ECO:0000256" key="4">
    <source>
        <dbReference type="ARBA" id="ARBA00012485"/>
    </source>
</evidence>
<dbReference type="Pfam" id="PF00632">
    <property type="entry name" value="HECT"/>
    <property type="match status" value="1"/>
</dbReference>
<dbReference type="FunFam" id="3.90.1750.10:FF:000079">
    <property type="entry name" value="E3 ubiquitin-protein ligase"/>
    <property type="match status" value="1"/>
</dbReference>
<evidence type="ECO:0000259" key="12">
    <source>
        <dbReference type="PROSITE" id="PS50004"/>
    </source>
</evidence>
<dbReference type="CDD" id="cd00201">
    <property type="entry name" value="WW"/>
    <property type="match status" value="3"/>
</dbReference>
<dbReference type="Proteomes" id="UP000252519">
    <property type="component" value="Unassembled WGS sequence"/>
</dbReference>
<dbReference type="GO" id="GO:0045879">
    <property type="term" value="P:negative regulation of smoothened signaling pathway"/>
    <property type="evidence" value="ECO:0007669"/>
    <property type="project" value="UniProtKB-ARBA"/>
</dbReference>
<dbReference type="InterPro" id="IPR000008">
    <property type="entry name" value="C2_dom"/>
</dbReference>
<reference evidence="15 16" key="1">
    <citation type="submission" date="2014-10" db="EMBL/GenBank/DDBJ databases">
        <title>Draft genome of the hookworm Ancylostoma caninum.</title>
        <authorList>
            <person name="Mitreva M."/>
        </authorList>
    </citation>
    <scope>NUCLEOTIDE SEQUENCE [LARGE SCALE GENOMIC DNA]</scope>
    <source>
        <strain evidence="15 16">Baltimore</strain>
    </source>
</reference>
<keyword evidence="6" id="KW-0808">Transferase</keyword>
<dbReference type="PROSITE" id="PS50004">
    <property type="entry name" value="C2"/>
    <property type="match status" value="1"/>
</dbReference>
<proteinExistence type="predicted"/>
<dbReference type="SUPFAM" id="SSF56204">
    <property type="entry name" value="Hect, E3 ligase catalytic domain"/>
    <property type="match status" value="1"/>
</dbReference>
<evidence type="ECO:0000256" key="9">
    <source>
        <dbReference type="PIRSR" id="PIRSR001569-1"/>
    </source>
</evidence>
<dbReference type="GO" id="GO:0061630">
    <property type="term" value="F:ubiquitin protein ligase activity"/>
    <property type="evidence" value="ECO:0007669"/>
    <property type="project" value="UniProtKB-EC"/>
</dbReference>
<dbReference type="PROSITE" id="PS01159">
    <property type="entry name" value="WW_DOMAIN_1"/>
    <property type="match status" value="2"/>
</dbReference>
<protein>
    <recommendedName>
        <fullName evidence="4">HECT-type E3 ubiquitin transferase</fullName>
        <ecNumber evidence="4">2.3.2.26</ecNumber>
    </recommendedName>
</protein>
<feature type="region of interest" description="Disordered" evidence="11">
    <location>
        <begin position="146"/>
        <end position="172"/>
    </location>
</feature>
<dbReference type="SUPFAM" id="SSF51045">
    <property type="entry name" value="WW domain"/>
    <property type="match status" value="3"/>
</dbReference>
<dbReference type="UniPathway" id="UPA00143"/>
<feature type="region of interest" description="Disordered" evidence="11">
    <location>
        <begin position="185"/>
        <end position="233"/>
    </location>
</feature>
<dbReference type="Pfam" id="PF00397">
    <property type="entry name" value="WW"/>
    <property type="match status" value="3"/>
</dbReference>
<dbReference type="SMART" id="SM00239">
    <property type="entry name" value="C2"/>
    <property type="match status" value="1"/>
</dbReference>
<name>A0A368G939_ANCCA</name>
<dbReference type="InterPro" id="IPR000569">
    <property type="entry name" value="HECT_dom"/>
</dbReference>
<comment type="subcellular location">
    <subcellularLocation>
        <location evidence="2">Cytoplasm</location>
    </subcellularLocation>
</comment>
<dbReference type="GO" id="GO:0048260">
    <property type="term" value="P:positive regulation of receptor-mediated endocytosis"/>
    <property type="evidence" value="ECO:0007669"/>
    <property type="project" value="UniProtKB-ARBA"/>
</dbReference>
<dbReference type="InterPro" id="IPR024928">
    <property type="entry name" value="E3_ub_ligase_SMURF1"/>
</dbReference>
<comment type="caution">
    <text evidence="15">The sequence shown here is derived from an EMBL/GenBank/DDBJ whole genome shotgun (WGS) entry which is preliminary data.</text>
</comment>
<dbReference type="SMART" id="SM00456">
    <property type="entry name" value="WW"/>
    <property type="match status" value="3"/>
</dbReference>
<sequence length="670" mass="77643">MVATVIHGIDRSTTENTELLRVRVAKGERLGKRDLFGVVSPYCVIRLERPDGEQIDEITLEKKKKTRDPVWNSILTLRVTRQCCLKFFIFDENKIRKDALLGSVEFDLSTENIPNETRPPCVYPLKGGRHRNIGSLWIGMHYLPSDQSPSESTSDLQVNNSMPEGWEEREDGNGRTFYVNHLQRTTHWDRPSQMNGVERQRNEEEVRRRRDDYERRRQVTNSSPDAVRSQPEAIDNAMRSNFAGGTQANGEAEDEPLPEGWDMQIAPNGRTFFIDHRTKTTTWLDPRTGIAASRPQTGKTDDEIGALPEGWEQRVHTDGRVFFIDHNNRRTQWETPAELRHKLWIEFFGETGLDYGGVTREWFFLLSHEIFNPYYGLFEYSATDNYTLQINPHSAACNPDHLSYFYFIGKVMGMAIYHGKLLDAFFIRPFYKMMLGKKITLFDMESVDNAYYNSLIYIKDNDPEDLELTFAVDDCVFGETQTIELIENGREVRVTEANKEEYIEAVVNWRFVKRVEKQMEQILRGLHEVVPTNLLRIFDANEMELLMCGLQKIDVKDWKAHTVYKGGYGPSSQVIHNFWKCILSFDNEMRARVLQFVSGTSRVPMNGFRELYGSNGPQKFTIERWGSSDMLPRAHTCFNRLDLPPYQTFSELKQKLCTAIENSEIFSGVD</sequence>
<keyword evidence="8 10" id="KW-0833">Ubl conjugation pathway</keyword>
<dbReference type="FunFam" id="3.30.2410.10:FF:000001">
    <property type="entry name" value="E3 ubiquitin-protein ligase NEDD4-like"/>
    <property type="match status" value="1"/>
</dbReference>
<dbReference type="SUPFAM" id="SSF49562">
    <property type="entry name" value="C2 domain (Calcium/lipid-binding domain, CaLB)"/>
    <property type="match status" value="1"/>
</dbReference>
<feature type="compositionally biased region" description="Basic and acidic residues" evidence="11">
    <location>
        <begin position="198"/>
        <end position="217"/>
    </location>
</feature>
<evidence type="ECO:0000259" key="13">
    <source>
        <dbReference type="PROSITE" id="PS50020"/>
    </source>
</evidence>
<dbReference type="GO" id="GO:0016567">
    <property type="term" value="P:protein ubiquitination"/>
    <property type="evidence" value="ECO:0007669"/>
    <property type="project" value="UniProtKB-UniPathway"/>
</dbReference>
<dbReference type="Gene3D" id="2.20.70.10">
    <property type="match status" value="3"/>
</dbReference>
<dbReference type="SMART" id="SM00119">
    <property type="entry name" value="HECTc"/>
    <property type="match status" value="1"/>
</dbReference>
<evidence type="ECO:0000256" key="3">
    <source>
        <dbReference type="ARBA" id="ARBA00004906"/>
    </source>
</evidence>
<dbReference type="InterPro" id="IPR036020">
    <property type="entry name" value="WW_dom_sf"/>
</dbReference>
<dbReference type="PANTHER" id="PTHR11254">
    <property type="entry name" value="HECT DOMAIN UBIQUITIN-PROTEIN LIGASE"/>
    <property type="match status" value="1"/>
</dbReference>
<dbReference type="FunFam" id="3.30.2160.10:FF:000001">
    <property type="entry name" value="E3 ubiquitin-protein ligase NEDD4-like"/>
    <property type="match status" value="1"/>
</dbReference>
<dbReference type="GO" id="GO:0019871">
    <property type="term" value="F:sodium channel inhibitor activity"/>
    <property type="evidence" value="ECO:0007669"/>
    <property type="project" value="TreeGrafter"/>
</dbReference>
<evidence type="ECO:0000256" key="5">
    <source>
        <dbReference type="ARBA" id="ARBA00022490"/>
    </source>
</evidence>
<dbReference type="InterPro" id="IPR001202">
    <property type="entry name" value="WW_dom"/>
</dbReference>
<dbReference type="PROSITE" id="PS50020">
    <property type="entry name" value="WW_DOMAIN_2"/>
    <property type="match status" value="3"/>
</dbReference>
<dbReference type="AlphaFoldDB" id="A0A368G939"/>
<dbReference type="Gene3D" id="2.60.40.150">
    <property type="entry name" value="C2 domain"/>
    <property type="match status" value="1"/>
</dbReference>
<dbReference type="STRING" id="29170.A0A368G939"/>
<dbReference type="OrthoDB" id="423283at2759"/>
<dbReference type="Gene3D" id="3.90.1750.10">
    <property type="entry name" value="Hect, E3 ligase catalytic domains"/>
    <property type="match status" value="1"/>
</dbReference>
<feature type="compositionally biased region" description="Polar residues" evidence="11">
    <location>
        <begin position="146"/>
        <end position="162"/>
    </location>
</feature>
<dbReference type="GO" id="GO:0006511">
    <property type="term" value="P:ubiquitin-dependent protein catabolic process"/>
    <property type="evidence" value="ECO:0007669"/>
    <property type="project" value="InterPro"/>
</dbReference>
<evidence type="ECO:0000256" key="11">
    <source>
        <dbReference type="SAM" id="MobiDB-lite"/>
    </source>
</evidence>
<feature type="domain" description="HECT" evidence="14">
    <location>
        <begin position="335"/>
        <end position="669"/>
    </location>
</feature>
<dbReference type="GO" id="GO:0005737">
    <property type="term" value="C:cytoplasm"/>
    <property type="evidence" value="ECO:0007669"/>
    <property type="project" value="UniProtKB-SubCell"/>
</dbReference>
<evidence type="ECO:0000256" key="10">
    <source>
        <dbReference type="PROSITE-ProRule" id="PRU00104"/>
    </source>
</evidence>
<keyword evidence="5" id="KW-0963">Cytoplasm</keyword>